<dbReference type="PANTHER" id="PTHR10566">
    <property type="entry name" value="CHAPERONE-ACTIVITY OF BC1 COMPLEX CABC1 -RELATED"/>
    <property type="match status" value="1"/>
</dbReference>
<evidence type="ECO:0000256" key="1">
    <source>
        <dbReference type="ARBA" id="ARBA00009670"/>
    </source>
</evidence>
<feature type="transmembrane region" description="Helical" evidence="3">
    <location>
        <begin position="606"/>
        <end position="627"/>
    </location>
</feature>
<dbReference type="AlphaFoldDB" id="A0A0R2FTZ6"/>
<keyword evidence="3" id="KW-1133">Transmembrane helix</keyword>
<keyword evidence="3" id="KW-0812">Transmembrane</keyword>
<proteinExistence type="inferred from homology"/>
<dbReference type="OrthoDB" id="9795390at2"/>
<feature type="region of interest" description="Disordered" evidence="2">
    <location>
        <begin position="1"/>
        <end position="59"/>
    </location>
</feature>
<dbReference type="InterPro" id="IPR004147">
    <property type="entry name" value="ABC1_dom"/>
</dbReference>
<keyword evidence="3" id="KW-0472">Membrane</keyword>
<feature type="transmembrane region" description="Helical" evidence="3">
    <location>
        <begin position="573"/>
        <end position="594"/>
    </location>
</feature>
<dbReference type="PANTHER" id="PTHR10566:SF113">
    <property type="entry name" value="PROTEIN ACTIVITY OF BC1 COMPLEX KINASE 7, CHLOROPLASTIC"/>
    <property type="match status" value="1"/>
</dbReference>
<keyword evidence="5" id="KW-0830">Ubiquinone</keyword>
<sequence length="637" mass="72687">MAKSAEEDWGPNGVAPAHQQQDSDQAAHDEAQRAFDRRAEHDEAAQPDTRQFSQDEKKKQKRHRLYEILHVLRRYNVVIDLARQQHPEQVRIAFEKLGPTFIKMGQILSTRTDLITPAYVAELSKLQDNVPADSFQTVKQTIETQTGQPLEENYRYFSERPFASASMGQVHHAILKDGQGVVVKVQHPGIQEEITTDLALFDKAVKLLRYVPEANIINPEQIINELKRSLLSELDTRNEMNNGLRFYQLNNNWDIIQVPRVYPQYSAPKILVNQYMKGQSIKDFIEMVQKAEKNGDMQYRDQCKYIADVLVRNFIKQVFEDGFFHADPHPGNILLRKLSDRELAAQPESKVTAQHYTGTLAGDPYAIAPDEEQQLPDYRLIYLDFGMMGQLSDNLIDEIAQVVFAINTRDNRQIGTAILALCRRTGPVDEAEFFEQLGEIMQPLYTQGLGDIDFKGLLYSTAKVCYQNNLQMNPDITLLVKAFGTLEGTIQDLDPDLSMLEVARPFARRYFSQHFNLRDELENDALSLWQGAKAAPKLVSRMVESLDVFERGHSKLNIEVKHSDRILHRLEEMVNRIAVALILAAVIVGSSLLVQDKGHGSFIANLGVTGYTVALIIIVVFLLSNLYHRIKNWRHRH</sequence>
<dbReference type="EMBL" id="JQAT01000002">
    <property type="protein sequence ID" value="KRN28951.1"/>
    <property type="molecule type" value="Genomic_DNA"/>
</dbReference>
<organism evidence="5 8">
    <name type="scientific">Lactobacillus selangorensis</name>
    <dbReference type="NCBI Taxonomy" id="81857"/>
    <lineage>
        <taxon>Bacteria</taxon>
        <taxon>Bacillati</taxon>
        <taxon>Bacillota</taxon>
        <taxon>Bacilli</taxon>
        <taxon>Lactobacillales</taxon>
        <taxon>Lactobacillaceae</taxon>
        <taxon>Lactobacillus</taxon>
    </lineage>
</organism>
<dbReference type="PATRIC" id="fig|81857.3.peg.1168"/>
<dbReference type="Proteomes" id="UP000051751">
    <property type="component" value="Unassembled WGS sequence"/>
</dbReference>
<dbReference type="InterPro" id="IPR011009">
    <property type="entry name" value="Kinase-like_dom_sf"/>
</dbReference>
<evidence type="ECO:0000256" key="3">
    <source>
        <dbReference type="SAM" id="Phobius"/>
    </source>
</evidence>
<comment type="similarity">
    <text evidence="1">Belongs to the protein kinase superfamily. ADCK protein kinase family.</text>
</comment>
<evidence type="ECO:0000256" key="2">
    <source>
        <dbReference type="SAM" id="MobiDB-lite"/>
    </source>
</evidence>
<dbReference type="RefSeq" id="WP_082617892.1">
    <property type="nucleotide sequence ID" value="NZ_JQAT01000002.1"/>
</dbReference>
<protein>
    <submittedName>
        <fullName evidence="5">Ubiquinone biosynthesis protein UbiB</fullName>
    </submittedName>
</protein>
<evidence type="ECO:0000313" key="7">
    <source>
        <dbReference type="Proteomes" id="UP000051645"/>
    </source>
</evidence>
<name>A0A0R2FTZ6_9LACO</name>
<comment type="caution">
    <text evidence="5">The sequence shown here is derived from an EMBL/GenBank/DDBJ whole genome shotgun (WGS) entry which is preliminary data.</text>
</comment>
<evidence type="ECO:0000313" key="8">
    <source>
        <dbReference type="Proteomes" id="UP000051751"/>
    </source>
</evidence>
<evidence type="ECO:0000313" key="5">
    <source>
        <dbReference type="EMBL" id="KRN28951.1"/>
    </source>
</evidence>
<feature type="compositionally biased region" description="Low complexity" evidence="2">
    <location>
        <begin position="15"/>
        <end position="24"/>
    </location>
</feature>
<feature type="domain" description="ABC1 atypical kinase-like" evidence="4">
    <location>
        <begin position="125"/>
        <end position="414"/>
    </location>
</feature>
<dbReference type="SUPFAM" id="SSF56112">
    <property type="entry name" value="Protein kinase-like (PK-like)"/>
    <property type="match status" value="1"/>
</dbReference>
<evidence type="ECO:0000259" key="4">
    <source>
        <dbReference type="Pfam" id="PF03109"/>
    </source>
</evidence>
<accession>A0A0R2FTZ6</accession>
<feature type="compositionally biased region" description="Basic and acidic residues" evidence="2">
    <location>
        <begin position="25"/>
        <end position="44"/>
    </location>
</feature>
<keyword evidence="7" id="KW-1185">Reference proteome</keyword>
<dbReference type="CDD" id="cd05121">
    <property type="entry name" value="ABC1_ADCK3-like"/>
    <property type="match status" value="1"/>
</dbReference>
<dbReference type="InterPro" id="IPR050154">
    <property type="entry name" value="UbiB_kinase"/>
</dbReference>
<gene>
    <name evidence="5" type="ORF">IV38_GL001162</name>
    <name evidence="6" type="ORF">IV40_GL000691</name>
</gene>
<evidence type="ECO:0000313" key="6">
    <source>
        <dbReference type="EMBL" id="KRN32639.1"/>
    </source>
</evidence>
<reference evidence="7 8" key="1">
    <citation type="journal article" date="2015" name="Genome Announc.">
        <title>Expanding the biotechnology potential of lactobacilli through comparative genomics of 213 strains and associated genera.</title>
        <authorList>
            <person name="Sun Z."/>
            <person name="Harris H.M."/>
            <person name="McCann A."/>
            <person name="Guo C."/>
            <person name="Argimon S."/>
            <person name="Zhang W."/>
            <person name="Yang X."/>
            <person name="Jeffery I.B."/>
            <person name="Cooney J.C."/>
            <person name="Kagawa T.F."/>
            <person name="Liu W."/>
            <person name="Song Y."/>
            <person name="Salvetti E."/>
            <person name="Wrobel A."/>
            <person name="Rasinkangas P."/>
            <person name="Parkhill J."/>
            <person name="Rea M.C."/>
            <person name="O'Sullivan O."/>
            <person name="Ritari J."/>
            <person name="Douillard F.P."/>
            <person name="Paul Ross R."/>
            <person name="Yang R."/>
            <person name="Briner A.E."/>
            <person name="Felis G.E."/>
            <person name="de Vos W.M."/>
            <person name="Barrangou R."/>
            <person name="Klaenhammer T.R."/>
            <person name="Caufield P.W."/>
            <person name="Cui Y."/>
            <person name="Zhang H."/>
            <person name="O'Toole P.W."/>
        </authorList>
    </citation>
    <scope>NUCLEOTIDE SEQUENCE [LARGE SCALE GENOMIC DNA]</scope>
    <source>
        <strain evidence="5 8">ATCC BAA-66</strain>
        <strain evidence="6 7">DSM 13344</strain>
    </source>
</reference>
<dbReference type="EMBL" id="JQAZ01000002">
    <property type="protein sequence ID" value="KRN32639.1"/>
    <property type="molecule type" value="Genomic_DNA"/>
</dbReference>
<dbReference type="Pfam" id="PF03109">
    <property type="entry name" value="ABC1"/>
    <property type="match status" value="1"/>
</dbReference>
<dbReference type="Proteomes" id="UP000051645">
    <property type="component" value="Unassembled WGS sequence"/>
</dbReference>
<dbReference type="STRING" id="81857.IV38_GL001162"/>